<dbReference type="Gene3D" id="3.30.300.30">
    <property type="match status" value="1"/>
</dbReference>
<keyword evidence="2 9" id="KW-0436">Ligase</keyword>
<dbReference type="Proteomes" id="UP000319255">
    <property type="component" value="Unassembled WGS sequence"/>
</dbReference>
<comment type="similarity">
    <text evidence="5 9">Belongs to the phenylacetyl-CoA ligase family.</text>
</comment>
<evidence type="ECO:0000256" key="9">
    <source>
        <dbReference type="PIRNR" id="PIRNR006444"/>
    </source>
</evidence>
<dbReference type="InterPro" id="IPR049623">
    <property type="entry name" value="PA_CoA_lig_proteobact_actino"/>
</dbReference>
<dbReference type="Pfam" id="PF00501">
    <property type="entry name" value="AMP-binding"/>
    <property type="match status" value="1"/>
</dbReference>
<dbReference type="UniPathway" id="UPA00930"/>
<evidence type="ECO:0000259" key="10">
    <source>
        <dbReference type="Pfam" id="PF00501"/>
    </source>
</evidence>
<evidence type="ECO:0000256" key="5">
    <source>
        <dbReference type="ARBA" id="ARBA00061566"/>
    </source>
</evidence>
<accession>A0A501WRC0</accession>
<name>A0A501WRC0_9RHOB</name>
<comment type="subunit">
    <text evidence="1">Monomer.</text>
</comment>
<evidence type="ECO:0000256" key="8">
    <source>
        <dbReference type="ARBA" id="ARBA00075111"/>
    </source>
</evidence>
<evidence type="ECO:0000256" key="7">
    <source>
        <dbReference type="ARBA" id="ARBA00068695"/>
    </source>
</evidence>
<comment type="catalytic activity">
    <reaction evidence="9">
        <text>2-phenylacetate + ATP + CoA = phenylacetyl-CoA + AMP + diphosphate</text>
        <dbReference type="Rhea" id="RHEA:20956"/>
        <dbReference type="ChEBI" id="CHEBI:18401"/>
        <dbReference type="ChEBI" id="CHEBI:30616"/>
        <dbReference type="ChEBI" id="CHEBI:33019"/>
        <dbReference type="ChEBI" id="CHEBI:57287"/>
        <dbReference type="ChEBI" id="CHEBI:57390"/>
        <dbReference type="ChEBI" id="CHEBI:456215"/>
        <dbReference type="EC" id="6.2.1.30"/>
    </reaction>
</comment>
<dbReference type="Pfam" id="PF14535">
    <property type="entry name" value="AMP-binding_C_2"/>
    <property type="match status" value="1"/>
</dbReference>
<keyword evidence="3 9" id="KW-0547">Nucleotide-binding</keyword>
<reference evidence="12 13" key="1">
    <citation type="submission" date="2019-06" db="EMBL/GenBank/DDBJ databases">
        <title>A novel bacterium of genus Amaricoccus, isolated from marine sediment.</title>
        <authorList>
            <person name="Huang H."/>
            <person name="Mo K."/>
            <person name="Hu Y."/>
        </authorList>
    </citation>
    <scope>NUCLEOTIDE SEQUENCE [LARGE SCALE GENOMIC DNA]</scope>
    <source>
        <strain evidence="12 13">HB172011</strain>
    </source>
</reference>
<sequence length="436" mass="48122">MTTVLSRPGGLHAIENASRDEIAGLQLERMKWSVRHAYENSAFYRKRFDEHGVHPDDLVTLADLAKFPFTVKQDLRDTYPFGMFAVPRERLSRIHGSSGTTGKPTVVGYTKKDIDTWADLIARSIYASGGRPGDIAHIAYGYGLFTGGLGAHYGAERLGCTVVPISGGMTERQVTLIQDFKPRIIMVTPSYMLSIQDEFRRQGLDPRESSLEVGIFGAEPWTNAMRQEIEHAFAMDAVDIYGLSEIMGPGVANECVETKDGLHIWEDHFYPEIIDPETGAVLPDGEMGELVFTTLTKEGLPMIRYRTRDLTRLLPGTARSMRRMEKVTGRSDDMIILRGVNVFPTQIEEQILKCAGLAPHFQIELVREGRMDGMIVHVEANAAAAAPEARAASAKELAHHIKSVVGVSTKIDVCAPDGVARSEGKAKRVLDNRAKA</sequence>
<dbReference type="CDD" id="cd05913">
    <property type="entry name" value="PaaK"/>
    <property type="match status" value="1"/>
</dbReference>
<dbReference type="Gene3D" id="3.40.50.12780">
    <property type="entry name" value="N-terminal domain of ligase-like"/>
    <property type="match status" value="1"/>
</dbReference>
<dbReference type="AlphaFoldDB" id="A0A501WRC0"/>
<proteinExistence type="inferred from homology"/>
<dbReference type="InterPro" id="IPR000873">
    <property type="entry name" value="AMP-dep_synth/lig_dom"/>
</dbReference>
<evidence type="ECO:0000256" key="2">
    <source>
        <dbReference type="ARBA" id="ARBA00022598"/>
    </source>
</evidence>
<comment type="caution">
    <text evidence="12">The sequence shown here is derived from an EMBL/GenBank/DDBJ whole genome shotgun (WGS) entry which is preliminary data.</text>
</comment>
<dbReference type="InterPro" id="IPR051414">
    <property type="entry name" value="Adenylate-forming_Reductase"/>
</dbReference>
<dbReference type="RefSeq" id="WP_140453559.1">
    <property type="nucleotide sequence ID" value="NZ_VFRP01000005.1"/>
</dbReference>
<dbReference type="InterPro" id="IPR045851">
    <property type="entry name" value="AMP-bd_C_sf"/>
</dbReference>
<dbReference type="GO" id="GO:0010124">
    <property type="term" value="P:phenylacetate catabolic process"/>
    <property type="evidence" value="ECO:0007669"/>
    <property type="project" value="UniProtKB-UniRule"/>
</dbReference>
<dbReference type="EMBL" id="VFRP01000005">
    <property type="protein sequence ID" value="TPE51908.1"/>
    <property type="molecule type" value="Genomic_DNA"/>
</dbReference>
<keyword evidence="13" id="KW-1185">Reference proteome</keyword>
<comment type="pathway">
    <text evidence="4 9">Aromatic compound metabolism; phenylacetate degradation.</text>
</comment>
<feature type="domain" description="AMP-dependent synthetase/ligase" evidence="10">
    <location>
        <begin position="97"/>
        <end position="292"/>
    </location>
</feature>
<dbReference type="FunFam" id="3.40.50.12780:FF:000016">
    <property type="entry name" value="Phenylacetate-coenzyme A ligase"/>
    <property type="match status" value="1"/>
</dbReference>
<evidence type="ECO:0000313" key="13">
    <source>
        <dbReference type="Proteomes" id="UP000319255"/>
    </source>
</evidence>
<dbReference type="InterPro" id="IPR011880">
    <property type="entry name" value="PA_CoA_ligase"/>
</dbReference>
<gene>
    <name evidence="12" type="primary">paaF</name>
    <name evidence="12" type="ORF">FJM51_07730</name>
</gene>
<dbReference type="InterPro" id="IPR042099">
    <property type="entry name" value="ANL_N_sf"/>
</dbReference>
<dbReference type="EC" id="6.2.1.30" evidence="6 9"/>
<dbReference type="NCBIfam" id="TIGR02155">
    <property type="entry name" value="PA_CoA_ligase"/>
    <property type="match status" value="1"/>
</dbReference>
<evidence type="ECO:0000259" key="11">
    <source>
        <dbReference type="Pfam" id="PF14535"/>
    </source>
</evidence>
<dbReference type="PIRSF" id="PIRSF006444">
    <property type="entry name" value="PaaK"/>
    <property type="match status" value="1"/>
</dbReference>
<dbReference type="SUPFAM" id="SSF56801">
    <property type="entry name" value="Acetyl-CoA synthetase-like"/>
    <property type="match status" value="1"/>
</dbReference>
<evidence type="ECO:0000256" key="4">
    <source>
        <dbReference type="ARBA" id="ARBA00060591"/>
    </source>
</evidence>
<dbReference type="PANTHER" id="PTHR43439:SF1">
    <property type="entry name" value="PHENYLACETATE-COENZYME A LIGASE"/>
    <property type="match status" value="1"/>
</dbReference>
<dbReference type="InterPro" id="IPR028154">
    <property type="entry name" value="AMP-dep_Lig_C"/>
</dbReference>
<dbReference type="GO" id="GO:0047475">
    <property type="term" value="F:phenylacetate-CoA ligase activity"/>
    <property type="evidence" value="ECO:0007669"/>
    <property type="project" value="UniProtKB-EC"/>
</dbReference>
<dbReference type="OrthoDB" id="580775at2"/>
<organism evidence="12 13">
    <name type="scientific">Amaricoccus solimangrovi</name>
    <dbReference type="NCBI Taxonomy" id="2589815"/>
    <lineage>
        <taxon>Bacteria</taxon>
        <taxon>Pseudomonadati</taxon>
        <taxon>Pseudomonadota</taxon>
        <taxon>Alphaproteobacteria</taxon>
        <taxon>Rhodobacterales</taxon>
        <taxon>Paracoccaceae</taxon>
        <taxon>Amaricoccus</taxon>
    </lineage>
</organism>
<evidence type="ECO:0000256" key="3">
    <source>
        <dbReference type="ARBA" id="ARBA00022741"/>
    </source>
</evidence>
<dbReference type="PANTHER" id="PTHR43439">
    <property type="entry name" value="PHENYLACETATE-COENZYME A LIGASE"/>
    <property type="match status" value="1"/>
</dbReference>
<dbReference type="GO" id="GO:0000166">
    <property type="term" value="F:nucleotide binding"/>
    <property type="evidence" value="ECO:0007669"/>
    <property type="project" value="UniProtKB-KW"/>
</dbReference>
<comment type="function">
    <text evidence="9">Catalyzes the activation of phenylacetic acid (PA) to phenylacetyl-CoA (PA-CoA).</text>
</comment>
<feature type="domain" description="AMP-dependent ligase C-terminal" evidence="11">
    <location>
        <begin position="339"/>
        <end position="433"/>
    </location>
</feature>
<evidence type="ECO:0000256" key="6">
    <source>
        <dbReference type="ARBA" id="ARBA00066629"/>
    </source>
</evidence>
<evidence type="ECO:0000256" key="1">
    <source>
        <dbReference type="ARBA" id="ARBA00011245"/>
    </source>
</evidence>
<protein>
    <recommendedName>
        <fullName evidence="7 9">Phenylacetate-coenzyme A ligase</fullName>
        <ecNumber evidence="6 9">6.2.1.30</ecNumber>
    </recommendedName>
    <alternativeName>
        <fullName evidence="8 9">Phenylacetyl-CoA ligase</fullName>
    </alternativeName>
</protein>
<evidence type="ECO:0000313" key="12">
    <source>
        <dbReference type="EMBL" id="TPE51908.1"/>
    </source>
</evidence>